<dbReference type="OrthoDB" id="1362060at2"/>
<accession>A0A4U0GWS5</accession>
<keyword evidence="2" id="KW-1185">Reference proteome</keyword>
<proteinExistence type="predicted"/>
<evidence type="ECO:0000313" key="2">
    <source>
        <dbReference type="Proteomes" id="UP000309872"/>
    </source>
</evidence>
<sequence>MGKKRIHIVLFSIIFNLVHAQEKSVVFTDEWCTYKGFYDSQKYTEKQLKDTHELIKGVYFNYSEKREEMEKSYAEIKSKLANLSIVNESFFKSLLDSTHLYLDKTYEAKLIQLVAKDDPVVLLRIYQEDADIKLYSEALAEGKTKLLAAYEYLTKKQMEKNGYPERLWDNYQFNIAQVNKYELAFDYVLVYGWWNAVNHRLPHISYDGRQFAAFEKLFTKLETLDCDEP</sequence>
<organism evidence="1 2">
    <name type="scientific">Sphingobacterium alkalisoli</name>
    <dbReference type="NCBI Taxonomy" id="1874115"/>
    <lineage>
        <taxon>Bacteria</taxon>
        <taxon>Pseudomonadati</taxon>
        <taxon>Bacteroidota</taxon>
        <taxon>Sphingobacteriia</taxon>
        <taxon>Sphingobacteriales</taxon>
        <taxon>Sphingobacteriaceae</taxon>
        <taxon>Sphingobacterium</taxon>
    </lineage>
</organism>
<comment type="caution">
    <text evidence="1">The sequence shown here is derived from an EMBL/GenBank/DDBJ whole genome shotgun (WGS) entry which is preliminary data.</text>
</comment>
<dbReference type="RefSeq" id="WP_136822274.1">
    <property type="nucleotide sequence ID" value="NZ_BMJX01000006.1"/>
</dbReference>
<dbReference type="EMBL" id="SUKA01000006">
    <property type="protein sequence ID" value="TJY63600.1"/>
    <property type="molecule type" value="Genomic_DNA"/>
</dbReference>
<evidence type="ECO:0000313" key="1">
    <source>
        <dbReference type="EMBL" id="TJY63600.1"/>
    </source>
</evidence>
<name>A0A4U0GWS5_9SPHI</name>
<gene>
    <name evidence="1" type="ORF">FAZ19_18690</name>
</gene>
<reference evidence="1 2" key="1">
    <citation type="submission" date="2019-04" db="EMBL/GenBank/DDBJ databases">
        <title>Sphingobacterium olei sp. nov., isolated from oil-contaminated soil.</title>
        <authorList>
            <person name="Liu B."/>
        </authorList>
    </citation>
    <scope>NUCLEOTIDE SEQUENCE [LARGE SCALE GENOMIC DNA]</scope>
    <source>
        <strain evidence="1 2">Y3L14</strain>
    </source>
</reference>
<dbReference type="Proteomes" id="UP000309872">
    <property type="component" value="Unassembled WGS sequence"/>
</dbReference>
<dbReference type="AlphaFoldDB" id="A0A4U0GWS5"/>
<protein>
    <submittedName>
        <fullName evidence="1">Uncharacterized protein</fullName>
    </submittedName>
</protein>